<comment type="caution">
    <text evidence="1">The sequence shown here is derived from an EMBL/GenBank/DDBJ whole genome shotgun (WGS) entry which is preliminary data.</text>
</comment>
<keyword evidence="2" id="KW-1185">Reference proteome</keyword>
<name>A0ABS3ICT7_9MICO</name>
<evidence type="ECO:0000313" key="2">
    <source>
        <dbReference type="Proteomes" id="UP000664617"/>
    </source>
</evidence>
<organism evidence="1 2">
    <name type="scientific">Myceligenerans salitolerans</name>
    <dbReference type="NCBI Taxonomy" id="1230528"/>
    <lineage>
        <taxon>Bacteria</taxon>
        <taxon>Bacillati</taxon>
        <taxon>Actinomycetota</taxon>
        <taxon>Actinomycetes</taxon>
        <taxon>Micrococcales</taxon>
        <taxon>Promicromonosporaceae</taxon>
        <taxon>Myceligenerans</taxon>
    </lineage>
</organism>
<proteinExistence type="predicted"/>
<reference evidence="2" key="1">
    <citation type="submission" date="2023-07" db="EMBL/GenBank/DDBJ databases">
        <title>Myceligenerans salitolerans sp. nov., a halotolerant actinomycete isolated from a salt lake in Xinjiang, China.</title>
        <authorList>
            <person name="Guan T."/>
        </authorList>
    </citation>
    <scope>NUCLEOTIDE SEQUENCE [LARGE SCALE GENOMIC DNA]</scope>
    <source>
        <strain evidence="2">XHU 5031</strain>
    </source>
</reference>
<dbReference type="Proteomes" id="UP000664617">
    <property type="component" value="Unassembled WGS sequence"/>
</dbReference>
<evidence type="ECO:0008006" key="3">
    <source>
        <dbReference type="Google" id="ProtNLM"/>
    </source>
</evidence>
<evidence type="ECO:0000313" key="1">
    <source>
        <dbReference type="EMBL" id="MBO0610785.1"/>
    </source>
</evidence>
<accession>A0ABS3ICT7</accession>
<gene>
    <name evidence="1" type="ORF">J0911_17310</name>
</gene>
<dbReference type="EMBL" id="JAFMPK010000047">
    <property type="protein sequence ID" value="MBO0610785.1"/>
    <property type="molecule type" value="Genomic_DNA"/>
</dbReference>
<protein>
    <recommendedName>
        <fullName evidence="3">DinB-like domain-containing protein</fullName>
    </recommendedName>
</protein>
<dbReference type="RefSeq" id="WP_207276690.1">
    <property type="nucleotide sequence ID" value="NZ_JAFMPK010000047.1"/>
</dbReference>
<sequence>MRVYLDQHAGMAEDGWSAAWTFDLPYWGTCGQGPDDDAALADLAARCGLEAGSVGAGAFEIAERVDRATTGDETVFDRDRVPASEAERTATLRILERARARTSELIRTASSHVMEYRDPGRVLPAYASWHTVAQLAWHIADTESRYYLPLLDLPSRPRAADLVTELEESGAHVRRVVSRMRPDLAVESDAHGAWTSVKVMRRLAWHEPGELHVLAGLIERAKGSSGGEEGRRARGPRPTA</sequence>